<evidence type="ECO:0000256" key="1">
    <source>
        <dbReference type="SAM" id="SignalP"/>
    </source>
</evidence>
<feature type="signal peptide" evidence="1">
    <location>
        <begin position="1"/>
        <end position="26"/>
    </location>
</feature>
<evidence type="ECO:0008006" key="4">
    <source>
        <dbReference type="Google" id="ProtNLM"/>
    </source>
</evidence>
<dbReference type="AlphaFoldDB" id="A0A024SAK4"/>
<evidence type="ECO:0000313" key="2">
    <source>
        <dbReference type="EMBL" id="ETS02098.1"/>
    </source>
</evidence>
<reference evidence="3" key="1">
    <citation type="journal article" date="2013" name="Ind. Biotechnol.">
        <title>Comparative genomics analysis of Trichoderma reesei strains.</title>
        <authorList>
            <person name="Koike H."/>
            <person name="Aerts A."/>
            <person name="LaButti K."/>
            <person name="Grigoriev I.V."/>
            <person name="Baker S.E."/>
        </authorList>
    </citation>
    <scope>NUCLEOTIDE SEQUENCE [LARGE SCALE GENOMIC DNA]</scope>
    <source>
        <strain evidence="3">ATCC 56765 / BCRC 32924 / NRRL 11460 / Rut C-30</strain>
    </source>
</reference>
<sequence>MASLAELLVRLTGVLFVPFSLPKGYAQRTWILVSGHHSLQDKTGITSHARNAAFYRVEQHLDPCLIRSFRLLSSKPSVSAQRANWRTSRKRGVFLDSVWTSLLIAGGHG</sequence>
<feature type="chain" id="PRO_5001537023" description="Secreted protein" evidence="1">
    <location>
        <begin position="27"/>
        <end position="109"/>
    </location>
</feature>
<proteinExistence type="predicted"/>
<dbReference type="EMBL" id="KI911146">
    <property type="protein sequence ID" value="ETS02098.1"/>
    <property type="molecule type" value="Genomic_DNA"/>
</dbReference>
<organism evidence="2 3">
    <name type="scientific">Hypocrea jecorina (strain ATCC 56765 / BCRC 32924 / NRRL 11460 / Rut C-30)</name>
    <name type="common">Trichoderma reesei</name>
    <dbReference type="NCBI Taxonomy" id="1344414"/>
    <lineage>
        <taxon>Eukaryota</taxon>
        <taxon>Fungi</taxon>
        <taxon>Dikarya</taxon>
        <taxon>Ascomycota</taxon>
        <taxon>Pezizomycotina</taxon>
        <taxon>Sordariomycetes</taxon>
        <taxon>Hypocreomycetidae</taxon>
        <taxon>Hypocreales</taxon>
        <taxon>Hypocreaceae</taxon>
        <taxon>Trichoderma</taxon>
    </lineage>
</organism>
<gene>
    <name evidence="2" type="ORF">M419DRAFT_79376</name>
</gene>
<protein>
    <recommendedName>
        <fullName evidence="4">Secreted protein</fullName>
    </recommendedName>
</protein>
<dbReference type="KEGG" id="trr:M419DRAFT_79376"/>
<accession>A0A024SAK4</accession>
<dbReference type="OrthoDB" id="10448902at2759"/>
<evidence type="ECO:0000313" key="3">
    <source>
        <dbReference type="Proteomes" id="UP000024376"/>
    </source>
</evidence>
<dbReference type="Proteomes" id="UP000024376">
    <property type="component" value="Unassembled WGS sequence"/>
</dbReference>
<keyword evidence="1" id="KW-0732">Signal</keyword>
<dbReference type="HOGENOM" id="CLU_2184336_0_0_1"/>
<name>A0A024SAK4_HYPJR</name>